<keyword evidence="4" id="KW-1185">Reference proteome</keyword>
<feature type="signal peptide" evidence="2">
    <location>
        <begin position="1"/>
        <end position="19"/>
    </location>
</feature>
<evidence type="ECO:0000256" key="1">
    <source>
        <dbReference type="SAM" id="MobiDB-lite"/>
    </source>
</evidence>
<organism evidence="3 4">
    <name type="scientific">Vanrija pseudolonga</name>
    <dbReference type="NCBI Taxonomy" id="143232"/>
    <lineage>
        <taxon>Eukaryota</taxon>
        <taxon>Fungi</taxon>
        <taxon>Dikarya</taxon>
        <taxon>Basidiomycota</taxon>
        <taxon>Agaricomycotina</taxon>
        <taxon>Tremellomycetes</taxon>
        <taxon>Trichosporonales</taxon>
        <taxon>Trichosporonaceae</taxon>
        <taxon>Vanrija</taxon>
    </lineage>
</organism>
<dbReference type="AlphaFoldDB" id="A0AAF0Y5I6"/>
<dbReference type="GeneID" id="87804961"/>
<accession>A0AAF0Y5I6</accession>
<feature type="chain" id="PRO_5041963655" evidence="2">
    <location>
        <begin position="20"/>
        <end position="203"/>
    </location>
</feature>
<name>A0AAF0Y5I6_9TREE</name>
<evidence type="ECO:0000313" key="4">
    <source>
        <dbReference type="Proteomes" id="UP000827549"/>
    </source>
</evidence>
<evidence type="ECO:0000256" key="2">
    <source>
        <dbReference type="SAM" id="SignalP"/>
    </source>
</evidence>
<evidence type="ECO:0000313" key="3">
    <source>
        <dbReference type="EMBL" id="WOO78156.1"/>
    </source>
</evidence>
<keyword evidence="2" id="KW-0732">Signal</keyword>
<dbReference type="Proteomes" id="UP000827549">
    <property type="component" value="Chromosome 1"/>
</dbReference>
<dbReference type="EMBL" id="CP086714">
    <property type="protein sequence ID" value="WOO78156.1"/>
    <property type="molecule type" value="Genomic_DNA"/>
</dbReference>
<feature type="compositionally biased region" description="Low complexity" evidence="1">
    <location>
        <begin position="149"/>
        <end position="190"/>
    </location>
</feature>
<gene>
    <name evidence="3" type="ORF">LOC62_01G001706</name>
</gene>
<feature type="region of interest" description="Disordered" evidence="1">
    <location>
        <begin position="136"/>
        <end position="203"/>
    </location>
</feature>
<dbReference type="RefSeq" id="XP_062624188.1">
    <property type="nucleotide sequence ID" value="XM_062768204.1"/>
</dbReference>
<feature type="compositionally biased region" description="Basic residues" evidence="1">
    <location>
        <begin position="191"/>
        <end position="203"/>
    </location>
</feature>
<sequence>MILTTLLRLSCAILAAASAIRHDAKDVVELEARTDPLAIWFDEYGAYQCGDLYISWTGGKPGFRVTAGAWDLTPGSKYPFVLQENMYPVFFREYRWRVEYAAGSHIFVAIYETDTQGHWNENATVVRNATVQGPHGTECVLRPTHYDVPSQSSTQSPSQTSDPSHTPSPSDTSSPSYTSIHSTSTIAPPSKSKHSKKPKKTKT</sequence>
<proteinExistence type="predicted"/>
<reference evidence="3" key="1">
    <citation type="submission" date="2023-10" db="EMBL/GenBank/DDBJ databases">
        <authorList>
            <person name="Noh H."/>
        </authorList>
    </citation>
    <scope>NUCLEOTIDE SEQUENCE</scope>
    <source>
        <strain evidence="3">DUCC4014</strain>
    </source>
</reference>
<protein>
    <submittedName>
        <fullName evidence="3">Uncharacterized protein</fullName>
    </submittedName>
</protein>